<dbReference type="SUPFAM" id="SSF53300">
    <property type="entry name" value="vWA-like"/>
    <property type="match status" value="1"/>
</dbReference>
<gene>
    <name evidence="3" type="ORF">SAMN04487954_108176</name>
</gene>
<dbReference type="InterPro" id="IPR018511">
    <property type="entry name" value="Hemolysin-typ_Ca-bd_CS"/>
</dbReference>
<dbReference type="OrthoDB" id="8612583at2"/>
<dbReference type="AlphaFoldDB" id="A0A1G8X4V7"/>
<name>A0A1G8X4V7_9GAMM</name>
<dbReference type="Gene3D" id="3.40.50.410">
    <property type="entry name" value="von Willebrand factor, type A domain"/>
    <property type="match status" value="1"/>
</dbReference>
<protein>
    <submittedName>
        <fullName evidence="3">Hemolysin-type calcium-binding repeat-containing protein</fullName>
    </submittedName>
</protein>
<dbReference type="Pfam" id="PF13519">
    <property type="entry name" value="VWA_2"/>
    <property type="match status" value="1"/>
</dbReference>
<dbReference type="Gene3D" id="2.150.10.10">
    <property type="entry name" value="Serralysin-like metalloprotease, C-terminal"/>
    <property type="match status" value="1"/>
</dbReference>
<accession>A0A1G8X4V7</accession>
<dbReference type="RefSeq" id="WP_089686248.1">
    <property type="nucleotide sequence ID" value="NZ_FNES01000008.1"/>
</dbReference>
<dbReference type="GO" id="GO:0005509">
    <property type="term" value="F:calcium ion binding"/>
    <property type="evidence" value="ECO:0007669"/>
    <property type="project" value="InterPro"/>
</dbReference>
<evidence type="ECO:0000256" key="1">
    <source>
        <dbReference type="ARBA" id="ARBA00022837"/>
    </source>
</evidence>
<dbReference type="CDD" id="cd00198">
    <property type="entry name" value="vWFA"/>
    <property type="match status" value="1"/>
</dbReference>
<evidence type="ECO:0000259" key="2">
    <source>
        <dbReference type="PROSITE" id="PS50234"/>
    </source>
</evidence>
<dbReference type="InterPro" id="IPR019960">
    <property type="entry name" value="T1SS_VCA0849"/>
</dbReference>
<dbReference type="PRINTS" id="PR00313">
    <property type="entry name" value="CABNDNGRPT"/>
</dbReference>
<feature type="non-terminal residue" evidence="3">
    <location>
        <position position="1"/>
    </location>
</feature>
<dbReference type="InterPro" id="IPR001343">
    <property type="entry name" value="Hemolysn_Ca-bd"/>
</dbReference>
<dbReference type="Pfam" id="PF00353">
    <property type="entry name" value="HemolysinCabind"/>
    <property type="match status" value="2"/>
</dbReference>
<evidence type="ECO:0000313" key="4">
    <source>
        <dbReference type="Proteomes" id="UP000198525"/>
    </source>
</evidence>
<dbReference type="PROSITE" id="PS00330">
    <property type="entry name" value="HEMOLYSIN_CALCIUM"/>
    <property type="match status" value="1"/>
</dbReference>
<dbReference type="STRING" id="376427.SAMN04487954_108176"/>
<dbReference type="InterPro" id="IPR011049">
    <property type="entry name" value="Serralysin-like_metalloprot_C"/>
</dbReference>
<feature type="domain" description="VWFA" evidence="2">
    <location>
        <begin position="496"/>
        <end position="699"/>
    </location>
</feature>
<evidence type="ECO:0000313" key="3">
    <source>
        <dbReference type="EMBL" id="SDJ84855.1"/>
    </source>
</evidence>
<dbReference type="PROSITE" id="PS50234">
    <property type="entry name" value="VWFA"/>
    <property type="match status" value="1"/>
</dbReference>
<dbReference type="SMART" id="SM00327">
    <property type="entry name" value="VWA"/>
    <property type="match status" value="1"/>
</dbReference>
<sequence length="1080" mass="113027">SVEAAASAAELATSDAALTDRDSVRLDSIFSVADSDYGADGQGSTSWSYGLSLDVEAGTASGLTSGGESITLGTDGDAIVGSAADGEVFRLELGEDGDGNAIVELIQSGAIDHVEGSQDGADVEQLLLDSGLVSLTGTATIEDSDGDTAEASTSIDLGGRVSFGDDGPTFVDGGIDDASLSAAADSQTTGDLNLDIGADLEGAQIADATLKADGDGYIQVDYQDDGSTNTTYLTSGGEKLLYSFDEGSQRLTAYKDGDSSQSPVFTIDFDATGNIYQVNVVEALDPVAVSFAAAGFENNGGGIAGNLSFEGTDLEALFTSSEGSVNWSSNGIGAGNNLIGEGETLYAQFNEVLTQLDFEMGNDGDLSWEAFRGGDSVGTGSETSISIEGGFDEVHFYGSDGGGQYNVNNFSGAYLDSSLNYQLPVDVVAADGDGDLADSAFDIDFEPTDTSVDVPDLLLVDDNSSSTGLETAGGNDVLVGDVGGNKTNITPGQDYNVSLVVDSSGSIANQLSLLKDSLKKLADQLVNHDGSVNLQLVSFETNAETLLTLDDITNTDGALSTIESAIDDLDADGGTNYEAAFLEAKQWFDGQQNDYENLTFFLTDGDPTYHLDKWGNPTNDGSGSQTSEGNLQNAIDAFGPLSDISTVHGIGLDVFDNGNVNEDYLRYFDNTDPNGQATVVFGSTTETTIADFQGNDDPLDGEGNWTVIGGDGSVDRKGWGNYLELDSEGGSVTIRSDSFSVSEGGASIVLQYGVEDDNWEDGFSWSLEKLSGGAWSEVENGQLDSWQSYRTIGSDLGAGDYRLVFSVEDNSWGWRDDAKLELHDIELSIPDRVTGDVGQPSVIMSAEELDNVLEGGNTEEVPEEVGDDELLGGDGDDILLGDAVEHPDHQGEGFQGILDELESQNGQVPTNDQVLDYLKDNHESLVLPQDQGGDDTLIGGAGNDILYGGAGADTFAWQFGDEGAENDPAEDVVKDFTVVGDTDDGQFGDSDEPNADRLDLADLLQGEDEDSIGDYIFAEEEGDNVVLHISSDGSLAGDKDNADQTITLEGKSFADFGGDVSDSADLIQHMIDSGQLNIDQ</sequence>
<proteinExistence type="predicted"/>
<dbReference type="EMBL" id="FNES01000008">
    <property type="protein sequence ID" value="SDJ84855.1"/>
    <property type="molecule type" value="Genomic_DNA"/>
</dbReference>
<reference evidence="3 4" key="1">
    <citation type="submission" date="2016-10" db="EMBL/GenBank/DDBJ databases">
        <authorList>
            <person name="de Groot N.N."/>
        </authorList>
    </citation>
    <scope>NUCLEOTIDE SEQUENCE [LARGE SCALE GENOMIC DNA]</scope>
    <source>
        <strain evidence="3 4">CGMCC 1.6133</strain>
    </source>
</reference>
<keyword evidence="4" id="KW-1185">Reference proteome</keyword>
<dbReference type="InterPro" id="IPR002035">
    <property type="entry name" value="VWF_A"/>
</dbReference>
<organism evidence="3 4">
    <name type="scientific">Billgrantia gudaonensis</name>
    <dbReference type="NCBI Taxonomy" id="376427"/>
    <lineage>
        <taxon>Bacteria</taxon>
        <taxon>Pseudomonadati</taxon>
        <taxon>Pseudomonadota</taxon>
        <taxon>Gammaproteobacteria</taxon>
        <taxon>Oceanospirillales</taxon>
        <taxon>Halomonadaceae</taxon>
        <taxon>Billgrantia</taxon>
    </lineage>
</organism>
<dbReference type="Proteomes" id="UP000198525">
    <property type="component" value="Unassembled WGS sequence"/>
</dbReference>
<dbReference type="NCBIfam" id="TIGR03661">
    <property type="entry name" value="T1SS_VCA0849"/>
    <property type="match status" value="1"/>
</dbReference>
<keyword evidence="1" id="KW-0106">Calcium</keyword>
<dbReference type="InterPro" id="IPR036465">
    <property type="entry name" value="vWFA_dom_sf"/>
</dbReference>